<evidence type="ECO:0000313" key="2">
    <source>
        <dbReference type="Ensembl" id="ENSTMTP00000021146.1"/>
    </source>
</evidence>
<evidence type="ECO:0000313" key="3">
    <source>
        <dbReference type="Proteomes" id="UP000472274"/>
    </source>
</evidence>
<dbReference type="Ensembl" id="ENSTMTT00000021892.1">
    <property type="protein sequence ID" value="ENSTMTP00000021146.1"/>
    <property type="gene ID" value="ENSTMTG00000015447.1"/>
</dbReference>
<dbReference type="FunCoup" id="A0A674JH02">
    <property type="interactions" value="14"/>
</dbReference>
<dbReference type="Proteomes" id="UP000472274">
    <property type="component" value="Unplaced"/>
</dbReference>
<dbReference type="AlphaFoldDB" id="A0A674JH02"/>
<dbReference type="InParanoid" id="A0A674JH02"/>
<dbReference type="GeneTree" id="ENSGT00940000164999"/>
<evidence type="ECO:0008006" key="4">
    <source>
        <dbReference type="Google" id="ProtNLM"/>
    </source>
</evidence>
<gene>
    <name evidence="2" type="primary">LOC112114423</name>
</gene>
<reference evidence="2" key="1">
    <citation type="submission" date="2025-08" db="UniProtKB">
        <authorList>
            <consortium name="Ensembl"/>
        </authorList>
    </citation>
    <scope>IDENTIFICATION</scope>
</reference>
<proteinExistence type="predicted"/>
<sequence length="494" mass="52402">MRVVRTVGQAFEVCHKLSLQHALQNADGQADGASDKSVEEQPLEVHQQGGAKIADVDEADVDSDGIGLSDRGTEESPSPMGELGILKSGQIVTDKSCQDAENCSIYPSVSQQLLSASSPCSSASATPLASQHCLQLLQHQLLQQQQQTQVAVAQVQLLKDQLAAETAARIEAQARVRQLLLTNRDLLQHVSLLVKQLKELEIKVQHRQPVDRSLQNLSLAQSVSLNLKNHYSLEINLPSTSTPASVLGSPLAPGSLALLGTSASYLNLLSLEGGRGPVATDGDERLVVLEGQDGLYRRVEGSEVSDQALLNGGGRQKAGDPSSRAEDERSQQPIPKLNPPPSILRKRLSKTSPSLEVEPKPENAAPTTLPSPNASSLTNITTCSLASSEFESDARTSAPGTELFPNQGARPAWGENSHVSPMSGTYRPSEGAPAPGEMASKNPARHPAGTACTMDSTLPFSAAGTETCLHISFSEDELLENEVDEARGLSRVPA</sequence>
<organism evidence="2 3">
    <name type="scientific">Terrapene triunguis</name>
    <name type="common">Three-toed box turtle</name>
    <dbReference type="NCBI Taxonomy" id="2587831"/>
    <lineage>
        <taxon>Eukaryota</taxon>
        <taxon>Metazoa</taxon>
        <taxon>Chordata</taxon>
        <taxon>Craniata</taxon>
        <taxon>Vertebrata</taxon>
        <taxon>Euteleostomi</taxon>
        <taxon>Archelosauria</taxon>
        <taxon>Testudinata</taxon>
        <taxon>Testudines</taxon>
        <taxon>Cryptodira</taxon>
        <taxon>Durocryptodira</taxon>
        <taxon>Testudinoidea</taxon>
        <taxon>Emydidae</taxon>
        <taxon>Terrapene</taxon>
    </lineage>
</organism>
<dbReference type="PANTHER" id="PTHR11232:SF80">
    <property type="entry name" value="CARBOXYL-TERMINAL PDZ LIGAND OF NEURONAL NITRIC OXIDE SYNTHASE PROTEIN ISOFORM X1"/>
    <property type="match status" value="1"/>
</dbReference>
<evidence type="ECO:0000256" key="1">
    <source>
        <dbReference type="SAM" id="MobiDB-lite"/>
    </source>
</evidence>
<feature type="compositionally biased region" description="Polar residues" evidence="1">
    <location>
        <begin position="365"/>
        <end position="389"/>
    </location>
</feature>
<reference evidence="2" key="2">
    <citation type="submission" date="2025-09" db="UniProtKB">
        <authorList>
            <consortium name="Ensembl"/>
        </authorList>
    </citation>
    <scope>IDENTIFICATION</scope>
</reference>
<name>A0A674JH02_9SAUR</name>
<feature type="region of interest" description="Disordered" evidence="1">
    <location>
        <begin position="306"/>
        <end position="450"/>
    </location>
</feature>
<dbReference type="PANTHER" id="PTHR11232">
    <property type="entry name" value="PHOSPHOTYROSINE INTERACTION DOMAIN-CONTAINING FAMILY MEMBER"/>
    <property type="match status" value="1"/>
</dbReference>
<dbReference type="InterPro" id="IPR051133">
    <property type="entry name" value="Adapter_Engulfment-Domain"/>
</dbReference>
<dbReference type="GO" id="GO:0050998">
    <property type="term" value="F:nitric-oxide synthase binding"/>
    <property type="evidence" value="ECO:0007669"/>
    <property type="project" value="TreeGrafter"/>
</dbReference>
<protein>
    <recommendedName>
        <fullName evidence="4">Carboxyl-terminal PDZ ligand of neuronal nitric oxide synthase protein</fullName>
    </recommendedName>
</protein>
<accession>A0A674JH02</accession>
<feature type="region of interest" description="Disordered" evidence="1">
    <location>
        <begin position="26"/>
        <end position="81"/>
    </location>
</feature>
<keyword evidence="3" id="KW-1185">Reference proteome</keyword>